<dbReference type="Pfam" id="PF02931">
    <property type="entry name" value="Neur_chan_LBD"/>
    <property type="match status" value="1"/>
</dbReference>
<dbReference type="GO" id="GO:0005230">
    <property type="term" value="F:extracellular ligand-gated monoatomic ion channel activity"/>
    <property type="evidence" value="ECO:0007669"/>
    <property type="project" value="InterPro"/>
</dbReference>
<dbReference type="STRING" id="7574.A0A1S3H6G0"/>
<name>A0A1S3H6G0_LINAN</name>
<dbReference type="KEGG" id="lak:106152607"/>
<keyword evidence="2 5" id="KW-0812">Transmembrane</keyword>
<dbReference type="SUPFAM" id="SSF90112">
    <property type="entry name" value="Neurotransmitter-gated ion-channel transmembrane pore"/>
    <property type="match status" value="1"/>
</dbReference>
<dbReference type="PROSITE" id="PS00236">
    <property type="entry name" value="NEUROTR_ION_CHANNEL"/>
    <property type="match status" value="1"/>
</dbReference>
<dbReference type="GO" id="GO:0004888">
    <property type="term" value="F:transmembrane signaling receptor activity"/>
    <property type="evidence" value="ECO:0007669"/>
    <property type="project" value="InterPro"/>
</dbReference>
<evidence type="ECO:0000256" key="4">
    <source>
        <dbReference type="ARBA" id="ARBA00023136"/>
    </source>
</evidence>
<dbReference type="InParanoid" id="A0A1S3H6G0"/>
<dbReference type="InterPro" id="IPR006201">
    <property type="entry name" value="Neur_channel"/>
</dbReference>
<keyword evidence="9" id="KW-0675">Receptor</keyword>
<proteinExistence type="inferred from homology"/>
<dbReference type="Gene3D" id="2.70.170.10">
    <property type="entry name" value="Neurotransmitter-gated ion-channel ligand-binding domain"/>
    <property type="match status" value="1"/>
</dbReference>
<dbReference type="InterPro" id="IPR006202">
    <property type="entry name" value="Neur_chan_lig-bd"/>
</dbReference>
<comment type="subcellular location">
    <subcellularLocation>
        <location evidence="1">Membrane</location>
        <topology evidence="1">Multi-pass membrane protein</topology>
    </subcellularLocation>
</comment>
<keyword evidence="5" id="KW-0813">Transport</keyword>
<dbReference type="InterPro" id="IPR036719">
    <property type="entry name" value="Neuro-gated_channel_TM_sf"/>
</dbReference>
<feature type="domain" description="Neurotransmitter-gated ion-channel transmembrane" evidence="7">
    <location>
        <begin position="163"/>
        <end position="378"/>
    </location>
</feature>
<feature type="transmembrane region" description="Helical" evidence="5">
    <location>
        <begin position="362"/>
        <end position="385"/>
    </location>
</feature>
<evidence type="ECO:0000313" key="8">
    <source>
        <dbReference type="Proteomes" id="UP000085678"/>
    </source>
</evidence>
<dbReference type="Proteomes" id="UP000085678">
    <property type="component" value="Unplaced"/>
</dbReference>
<gene>
    <name evidence="9" type="primary">LOC106152607</name>
</gene>
<feature type="transmembrane region" description="Helical" evidence="5">
    <location>
        <begin position="217"/>
        <end position="240"/>
    </location>
</feature>
<dbReference type="GeneID" id="106152607"/>
<dbReference type="CDD" id="cd19051">
    <property type="entry name" value="LGIC_TM_cation"/>
    <property type="match status" value="1"/>
</dbReference>
<dbReference type="GO" id="GO:0016020">
    <property type="term" value="C:membrane"/>
    <property type="evidence" value="ECO:0007669"/>
    <property type="project" value="UniProtKB-SubCell"/>
</dbReference>
<dbReference type="FunFam" id="2.70.170.10:FF:000028">
    <property type="entry name" value="AcetylCholine Receptor"/>
    <property type="match status" value="1"/>
</dbReference>
<dbReference type="InterPro" id="IPR018000">
    <property type="entry name" value="Neurotransmitter_ion_chnl_CS"/>
</dbReference>
<dbReference type="AlphaFoldDB" id="A0A1S3H6G0"/>
<dbReference type="PANTHER" id="PTHR18945">
    <property type="entry name" value="NEUROTRANSMITTER GATED ION CHANNEL"/>
    <property type="match status" value="1"/>
</dbReference>
<dbReference type="SUPFAM" id="SSF63712">
    <property type="entry name" value="Nicotinic receptor ligand binding domain-like"/>
    <property type="match status" value="1"/>
</dbReference>
<keyword evidence="3 5" id="KW-1133">Transmembrane helix</keyword>
<dbReference type="CDD" id="cd18997">
    <property type="entry name" value="LGIC_ECD_nAChR"/>
    <property type="match status" value="1"/>
</dbReference>
<keyword evidence="5" id="KW-0406">Ion transport</keyword>
<comment type="similarity">
    <text evidence="5">Belongs to the ligand-gated ion channel (TC 1.A.9) family.</text>
</comment>
<evidence type="ECO:0000259" key="6">
    <source>
        <dbReference type="Pfam" id="PF02931"/>
    </source>
</evidence>
<dbReference type="FunFam" id="1.20.58.390:FF:000043">
    <property type="entry name" value="AcetylCholine Receptor"/>
    <property type="match status" value="1"/>
</dbReference>
<evidence type="ECO:0000256" key="5">
    <source>
        <dbReference type="RuleBase" id="RU000687"/>
    </source>
</evidence>
<feature type="domain" description="Neurotransmitter-gated ion-channel ligand-binding" evidence="6">
    <location>
        <begin position="2"/>
        <end position="153"/>
    </location>
</feature>
<keyword evidence="4 5" id="KW-0472">Membrane</keyword>
<evidence type="ECO:0000256" key="2">
    <source>
        <dbReference type="ARBA" id="ARBA00022692"/>
    </source>
</evidence>
<dbReference type="Pfam" id="PF02932">
    <property type="entry name" value="Neur_chan_memb"/>
    <property type="match status" value="1"/>
</dbReference>
<dbReference type="InterPro" id="IPR038050">
    <property type="entry name" value="Neuro_actylchol_rec"/>
</dbReference>
<evidence type="ECO:0000259" key="7">
    <source>
        <dbReference type="Pfam" id="PF02932"/>
    </source>
</evidence>
<keyword evidence="8" id="KW-1185">Reference proteome</keyword>
<dbReference type="Gene3D" id="1.20.58.390">
    <property type="entry name" value="Neurotransmitter-gated ion-channel transmembrane domain"/>
    <property type="match status" value="1"/>
</dbReference>
<feature type="transmembrane region" description="Helical" evidence="5">
    <location>
        <begin position="187"/>
        <end position="205"/>
    </location>
</feature>
<evidence type="ECO:0000313" key="9">
    <source>
        <dbReference type="RefSeq" id="XP_013381705.1"/>
    </source>
</evidence>
<evidence type="ECO:0000256" key="1">
    <source>
        <dbReference type="ARBA" id="ARBA00004141"/>
    </source>
</evidence>
<accession>A0A1S3H6G0</accession>
<dbReference type="InterPro" id="IPR036734">
    <property type="entry name" value="Neur_chan_lig-bd_sf"/>
</dbReference>
<organism evidence="8 9">
    <name type="scientific">Lingula anatina</name>
    <name type="common">Brachiopod</name>
    <name type="synonym">Lingula unguis</name>
    <dbReference type="NCBI Taxonomy" id="7574"/>
    <lineage>
        <taxon>Eukaryota</taxon>
        <taxon>Metazoa</taxon>
        <taxon>Spiralia</taxon>
        <taxon>Lophotrochozoa</taxon>
        <taxon>Brachiopoda</taxon>
        <taxon>Linguliformea</taxon>
        <taxon>Lingulata</taxon>
        <taxon>Lingulida</taxon>
        <taxon>Linguloidea</taxon>
        <taxon>Lingulidae</taxon>
        <taxon>Lingula</taxon>
    </lineage>
</organism>
<dbReference type="InterPro" id="IPR006029">
    <property type="entry name" value="Neurotrans-gated_channel_TM"/>
</dbReference>
<protein>
    <submittedName>
        <fullName evidence="9">Neuronal acetylcholine receptor subunit alpha-7</fullName>
    </submittedName>
</protein>
<sequence length="401" mass="45446">MWWFDEQLQWDPTQYGNITTTRIPRNLLWSPDIILYNSVSGYNLTTLYNGLSWVTYTGEVFAPVPTITKSSCKMDLSYFPFDDQICHLKFGSWAQDMYLMDILNITTEVLLGSGYVENGEWDIVDTVARRNVIYYDCCPEPWPDVTFYLQLRRGSLYYGFHVVSPCLLLSFLSLVIFILPVQSGEKMTLGMSVLVAFAVFVLLIADHIPATSEFPPLISIYLTIIMVMCSFSIVMSAFVLKLHHDHADNGVPPAWIAKIFQRRSKRWCLGSGDKSPMKIAPLTQHGHELGESEQTKLPFRISDTEEIDLGQDVKTIQSKPKGRKIAFTDQGERSYNNAETKNTHENNPAVHWQDVASGLDRFFTLLMAIITIICAFGILVFLPLFKSTNLQDFLNGATTGT</sequence>
<reference evidence="9" key="1">
    <citation type="submission" date="2025-08" db="UniProtKB">
        <authorList>
            <consortium name="RefSeq"/>
        </authorList>
    </citation>
    <scope>IDENTIFICATION</scope>
    <source>
        <tissue evidence="9">Gonads</tissue>
    </source>
</reference>
<dbReference type="PRINTS" id="PR00252">
    <property type="entry name" value="NRIONCHANNEL"/>
</dbReference>
<evidence type="ECO:0000256" key="3">
    <source>
        <dbReference type="ARBA" id="ARBA00022989"/>
    </source>
</evidence>
<dbReference type="RefSeq" id="XP_013381705.1">
    <property type="nucleotide sequence ID" value="XM_013526251.1"/>
</dbReference>
<keyword evidence="5" id="KW-0407">Ion channel</keyword>
<feature type="transmembrane region" description="Helical" evidence="5">
    <location>
        <begin position="156"/>
        <end position="181"/>
    </location>
</feature>